<reference evidence="1 2" key="1">
    <citation type="submission" date="2019-05" db="EMBL/GenBank/DDBJ databases">
        <title>Draft Genome of Bradyrhizobium elkanii strain SEMIA 938, Used in Commercial Inoculants for Lupinus spp. in Brazil.</title>
        <authorList>
            <person name="Hungria M."/>
            <person name="Delamuta J.R.M."/>
            <person name="Ribeiro R.A."/>
            <person name="Nogueira M.A."/>
        </authorList>
    </citation>
    <scope>NUCLEOTIDE SEQUENCE [LARGE SCALE GENOMIC DNA]</scope>
    <source>
        <strain evidence="1 2">Semia 938</strain>
    </source>
</reference>
<dbReference type="AlphaFoldDB" id="A0A4U6RSY8"/>
<evidence type="ECO:0000313" key="2">
    <source>
        <dbReference type="Proteomes" id="UP000305095"/>
    </source>
</evidence>
<dbReference type="Proteomes" id="UP000305095">
    <property type="component" value="Unassembled WGS sequence"/>
</dbReference>
<evidence type="ECO:0000313" key="1">
    <source>
        <dbReference type="EMBL" id="TKV78024.1"/>
    </source>
</evidence>
<sequence>MSRISQARSGLARLARALGLLGVIRIASAAHRGISRTKPPSCRVQAQMPTAVPLTETATRPPLKTCLGEDLPRRVPTVRRWRCIATPAPTALIPGRLVWDGARSDHDVLHGVGLACSRIGALSLQSSRAHTRRISAVDATSIWMLKRSAYSRSSASWL</sequence>
<accession>A0A4U6RSY8</accession>
<gene>
    <name evidence="1" type="ORF">FDV58_27905</name>
</gene>
<dbReference type="EMBL" id="SZZP01000019">
    <property type="protein sequence ID" value="TKV78024.1"/>
    <property type="molecule type" value="Genomic_DNA"/>
</dbReference>
<organism evidence="1 2">
    <name type="scientific">Bradyrhizobium elkanii</name>
    <dbReference type="NCBI Taxonomy" id="29448"/>
    <lineage>
        <taxon>Bacteria</taxon>
        <taxon>Pseudomonadati</taxon>
        <taxon>Pseudomonadota</taxon>
        <taxon>Alphaproteobacteria</taxon>
        <taxon>Hyphomicrobiales</taxon>
        <taxon>Nitrobacteraceae</taxon>
        <taxon>Bradyrhizobium</taxon>
    </lineage>
</organism>
<comment type="caution">
    <text evidence="1">The sequence shown here is derived from an EMBL/GenBank/DDBJ whole genome shotgun (WGS) entry which is preliminary data.</text>
</comment>
<name>A0A4U6RSY8_BRAEL</name>
<protein>
    <submittedName>
        <fullName evidence="1">Uncharacterized protein</fullName>
    </submittedName>
</protein>
<proteinExistence type="predicted"/>